<dbReference type="AlphaFoldDB" id="A0A3Q7FGE9"/>
<sequence>MIVERQKNVVNSNFASVVVTLDRLEWRAELKMKPFIIDVVMCLTKFPNEGNTYLIVLADVNDVELSTKGE</sequence>
<reference evidence="1" key="2">
    <citation type="submission" date="2019-01" db="UniProtKB">
        <authorList>
            <consortium name="EnsemblPlants"/>
        </authorList>
    </citation>
    <scope>IDENTIFICATION</scope>
    <source>
        <strain evidence="1">cv. Heinz 1706</strain>
    </source>
</reference>
<protein>
    <submittedName>
        <fullName evidence="1">Uncharacterized protein</fullName>
    </submittedName>
</protein>
<evidence type="ECO:0000313" key="1">
    <source>
        <dbReference type="EnsemblPlants" id="Solyc03g044028.1.1"/>
    </source>
</evidence>
<proteinExistence type="predicted"/>
<name>A0A3Q7FGE9_SOLLC</name>
<dbReference type="InParanoid" id="A0A3Q7FGE9"/>
<dbReference type="Proteomes" id="UP000004994">
    <property type="component" value="Chromosome 3"/>
</dbReference>
<organism evidence="1">
    <name type="scientific">Solanum lycopersicum</name>
    <name type="common">Tomato</name>
    <name type="synonym">Lycopersicon esculentum</name>
    <dbReference type="NCBI Taxonomy" id="4081"/>
    <lineage>
        <taxon>Eukaryota</taxon>
        <taxon>Viridiplantae</taxon>
        <taxon>Streptophyta</taxon>
        <taxon>Embryophyta</taxon>
        <taxon>Tracheophyta</taxon>
        <taxon>Spermatophyta</taxon>
        <taxon>Magnoliopsida</taxon>
        <taxon>eudicotyledons</taxon>
        <taxon>Gunneridae</taxon>
        <taxon>Pentapetalae</taxon>
        <taxon>asterids</taxon>
        <taxon>lamiids</taxon>
        <taxon>Solanales</taxon>
        <taxon>Solanaceae</taxon>
        <taxon>Solanoideae</taxon>
        <taxon>Solaneae</taxon>
        <taxon>Solanum</taxon>
        <taxon>Solanum subgen. Lycopersicon</taxon>
    </lineage>
</organism>
<dbReference type="Gramene" id="Solyc03g044028.1.1">
    <property type="protein sequence ID" value="Solyc03g044028.1.1"/>
    <property type="gene ID" value="Solyc03g044028.1"/>
</dbReference>
<dbReference type="EnsemblPlants" id="Solyc03g044028.1.1">
    <property type="protein sequence ID" value="Solyc03g044028.1.1"/>
    <property type="gene ID" value="Solyc03g044028.1"/>
</dbReference>
<keyword evidence="2" id="KW-1185">Reference proteome</keyword>
<evidence type="ECO:0000313" key="2">
    <source>
        <dbReference type="Proteomes" id="UP000004994"/>
    </source>
</evidence>
<accession>A0A3Q7FGE9</accession>
<reference evidence="1" key="1">
    <citation type="journal article" date="2012" name="Nature">
        <title>The tomato genome sequence provides insights into fleshy fruit evolution.</title>
        <authorList>
            <consortium name="Tomato Genome Consortium"/>
        </authorList>
    </citation>
    <scope>NUCLEOTIDE SEQUENCE [LARGE SCALE GENOMIC DNA]</scope>
    <source>
        <strain evidence="1">cv. Heinz 1706</strain>
    </source>
</reference>